<reference evidence="2" key="2">
    <citation type="submission" date="2015-06" db="UniProtKB">
        <authorList>
            <consortium name="EnsemblPlants"/>
        </authorList>
    </citation>
    <scope>IDENTIFICATION</scope>
    <source>
        <strain evidence="2">DM1-3 516 R44</strain>
    </source>
</reference>
<reference evidence="3" key="1">
    <citation type="journal article" date="2011" name="Nature">
        <title>Genome sequence and analysis of the tuber crop potato.</title>
        <authorList>
            <consortium name="The Potato Genome Sequencing Consortium"/>
        </authorList>
    </citation>
    <scope>NUCLEOTIDE SEQUENCE [LARGE SCALE GENOMIC DNA]</scope>
    <source>
        <strain evidence="3">cv. DM1-3 516 R44</strain>
    </source>
</reference>
<dbReference type="HOGENOM" id="CLU_1828753_0_0_1"/>
<feature type="compositionally biased region" description="Pro residues" evidence="1">
    <location>
        <begin position="66"/>
        <end position="75"/>
    </location>
</feature>
<sequence>MAFVRGLNALVKQSRLTGTYVVSSSSLKGIDSSSSVVLHGYAPPPPGPQGYPPPGQPEPVGYYGEAPPPPPPGPPSYQGYFNDQYPPPDHIHHDQPADHDSSGCCSFLKGWVSAWSTLDCLYPMPMGYFTETVMGAYNCFD</sequence>
<keyword evidence="3" id="KW-1185">Reference proteome</keyword>
<protein>
    <submittedName>
        <fullName evidence="2">DNA binding protein</fullName>
    </submittedName>
</protein>
<accession>M1CDU9</accession>
<feature type="compositionally biased region" description="Basic and acidic residues" evidence="1">
    <location>
        <begin position="89"/>
        <end position="101"/>
    </location>
</feature>
<feature type="region of interest" description="Disordered" evidence="1">
    <location>
        <begin position="37"/>
        <end position="102"/>
    </location>
</feature>
<dbReference type="Proteomes" id="UP000011115">
    <property type="component" value="Unassembled WGS sequence"/>
</dbReference>
<gene>
    <name evidence="2" type="primary">LOC102602798</name>
</gene>
<name>M1CDU9_SOLTU</name>
<evidence type="ECO:0000313" key="3">
    <source>
        <dbReference type="Proteomes" id="UP000011115"/>
    </source>
</evidence>
<dbReference type="AlphaFoldDB" id="M1CDU9"/>
<dbReference type="PaxDb" id="4113-PGSC0003DMT400065369"/>
<evidence type="ECO:0000313" key="2">
    <source>
        <dbReference type="EnsemblPlants" id="PGSC0003DMT400065369"/>
    </source>
</evidence>
<dbReference type="Gramene" id="PGSC0003DMT400065369">
    <property type="protein sequence ID" value="PGSC0003DMT400065369"/>
    <property type="gene ID" value="PGSC0003DMG400025409"/>
</dbReference>
<dbReference type="ExpressionAtlas" id="M1CDU9">
    <property type="expression patterns" value="baseline"/>
</dbReference>
<organism evidence="2 3">
    <name type="scientific">Solanum tuberosum</name>
    <name type="common">Potato</name>
    <dbReference type="NCBI Taxonomy" id="4113"/>
    <lineage>
        <taxon>Eukaryota</taxon>
        <taxon>Viridiplantae</taxon>
        <taxon>Streptophyta</taxon>
        <taxon>Embryophyta</taxon>
        <taxon>Tracheophyta</taxon>
        <taxon>Spermatophyta</taxon>
        <taxon>Magnoliopsida</taxon>
        <taxon>eudicotyledons</taxon>
        <taxon>Gunneridae</taxon>
        <taxon>Pentapetalae</taxon>
        <taxon>asterids</taxon>
        <taxon>lamiids</taxon>
        <taxon>Solanales</taxon>
        <taxon>Solanaceae</taxon>
        <taxon>Solanoideae</taxon>
        <taxon>Solaneae</taxon>
        <taxon>Solanum</taxon>
    </lineage>
</organism>
<feature type="compositionally biased region" description="Pro residues" evidence="1">
    <location>
        <begin position="42"/>
        <end position="57"/>
    </location>
</feature>
<dbReference type="InParanoid" id="M1CDU9"/>
<evidence type="ECO:0000256" key="1">
    <source>
        <dbReference type="SAM" id="MobiDB-lite"/>
    </source>
</evidence>
<dbReference type="EnsemblPlants" id="PGSC0003DMT400065369">
    <property type="protein sequence ID" value="PGSC0003DMT400065369"/>
    <property type="gene ID" value="PGSC0003DMG400025409"/>
</dbReference>
<proteinExistence type="predicted"/>